<sequence length="128" mass="14817">MNDKEFVEKVRDRPEMFGLDRTYHPTAMLLLGYDLASSGGVLRGFTEWLVVRKGECSSLVWFALVLEDAVPGVVLRNPRQIEPEHQEQAVEHLFRLVLAFLDMRDDKRELAAMYARYDRMNSSFYGTS</sequence>
<comment type="caution">
    <text evidence="1">The sequence shown here is derived from an EMBL/GenBank/DDBJ whole genome shotgun (WGS) entry which is preliminary data.</text>
</comment>
<dbReference type="EMBL" id="JACTVJ010000020">
    <property type="protein sequence ID" value="MBC9717655.1"/>
    <property type="molecule type" value="Genomic_DNA"/>
</dbReference>
<keyword evidence="2" id="KW-1185">Reference proteome</keyword>
<organism evidence="1 2">
    <name type="scientific">Streptomyces polyasparticus</name>
    <dbReference type="NCBI Taxonomy" id="2767826"/>
    <lineage>
        <taxon>Bacteria</taxon>
        <taxon>Bacillati</taxon>
        <taxon>Actinomycetota</taxon>
        <taxon>Actinomycetes</taxon>
        <taxon>Kitasatosporales</taxon>
        <taxon>Streptomycetaceae</taxon>
        <taxon>Streptomyces</taxon>
    </lineage>
</organism>
<accession>A0ABR7SSK4</accession>
<evidence type="ECO:0000313" key="2">
    <source>
        <dbReference type="Proteomes" id="UP000642284"/>
    </source>
</evidence>
<dbReference type="Proteomes" id="UP000642284">
    <property type="component" value="Unassembled WGS sequence"/>
</dbReference>
<name>A0ABR7SSK4_9ACTN</name>
<evidence type="ECO:0000313" key="1">
    <source>
        <dbReference type="EMBL" id="MBC9717655.1"/>
    </source>
</evidence>
<gene>
    <name evidence="1" type="ORF">H9Y04_34500</name>
</gene>
<reference evidence="1 2" key="1">
    <citation type="submission" date="2020-08" db="EMBL/GenBank/DDBJ databases">
        <title>Genemic of Streptomyces polyaspartic.</title>
        <authorList>
            <person name="Liu W."/>
        </authorList>
    </citation>
    <scope>NUCLEOTIDE SEQUENCE [LARGE SCALE GENOMIC DNA]</scope>
    <source>
        <strain evidence="1 2">TRM66268-LWL</strain>
    </source>
</reference>
<dbReference type="RefSeq" id="WP_187818094.1">
    <property type="nucleotide sequence ID" value="NZ_JACTVJ010000020.1"/>
</dbReference>
<proteinExistence type="predicted"/>
<protein>
    <submittedName>
        <fullName evidence="1">Uncharacterized protein</fullName>
    </submittedName>
</protein>